<organism evidence="4 5">
    <name type="scientific">Streptomyces peucetius</name>
    <dbReference type="NCBI Taxonomy" id="1950"/>
    <lineage>
        <taxon>Bacteria</taxon>
        <taxon>Bacillati</taxon>
        <taxon>Actinomycetota</taxon>
        <taxon>Actinomycetes</taxon>
        <taxon>Kitasatosporales</taxon>
        <taxon>Streptomycetaceae</taxon>
        <taxon>Streptomyces</taxon>
    </lineage>
</organism>
<feature type="signal peptide" evidence="3">
    <location>
        <begin position="1"/>
        <end position="27"/>
    </location>
</feature>
<feature type="chain" id="PRO_5046880121" evidence="3">
    <location>
        <begin position="28"/>
        <end position="410"/>
    </location>
</feature>
<proteinExistence type="predicted"/>
<keyword evidence="2" id="KW-1133">Transmembrane helix</keyword>
<dbReference type="SUPFAM" id="SSF48239">
    <property type="entry name" value="Terpenoid cyclases/Protein prenyltransferases"/>
    <property type="match status" value="1"/>
</dbReference>
<keyword evidence="2" id="KW-0472">Membrane</keyword>
<protein>
    <submittedName>
        <fullName evidence="4">Terpene cyclase/mutase family protein</fullName>
    </submittedName>
</protein>
<evidence type="ECO:0000256" key="1">
    <source>
        <dbReference type="SAM" id="MobiDB-lite"/>
    </source>
</evidence>
<dbReference type="RefSeq" id="WP_264243066.1">
    <property type="nucleotide sequence ID" value="NZ_CP107567.1"/>
</dbReference>
<evidence type="ECO:0000313" key="5">
    <source>
        <dbReference type="Proteomes" id="UP001163878"/>
    </source>
</evidence>
<gene>
    <name evidence="4" type="ORF">OGH68_10255</name>
</gene>
<evidence type="ECO:0000256" key="3">
    <source>
        <dbReference type="SAM" id="SignalP"/>
    </source>
</evidence>
<dbReference type="CDD" id="cd00688">
    <property type="entry name" value="ISOPREN_C2_like"/>
    <property type="match status" value="1"/>
</dbReference>
<feature type="region of interest" description="Disordered" evidence="1">
    <location>
        <begin position="264"/>
        <end position="283"/>
    </location>
</feature>
<dbReference type="Proteomes" id="UP001163878">
    <property type="component" value="Chromosome"/>
</dbReference>
<dbReference type="Gene3D" id="1.50.10.20">
    <property type="match status" value="1"/>
</dbReference>
<feature type="transmembrane region" description="Helical" evidence="2">
    <location>
        <begin position="384"/>
        <end position="402"/>
    </location>
</feature>
<keyword evidence="3" id="KW-0732">Signal</keyword>
<accession>A0ABY6I4L1</accession>
<name>A0ABY6I4L1_STRPE</name>
<evidence type="ECO:0000256" key="2">
    <source>
        <dbReference type="SAM" id="Phobius"/>
    </source>
</evidence>
<dbReference type="EMBL" id="CP107567">
    <property type="protein sequence ID" value="UYQ61838.1"/>
    <property type="molecule type" value="Genomic_DNA"/>
</dbReference>
<keyword evidence="2" id="KW-0812">Transmembrane</keyword>
<reference evidence="4" key="1">
    <citation type="submission" date="2022-10" db="EMBL/GenBank/DDBJ databases">
        <title>Cytochrome P450 Catalyzes Benzene Ring Formation in the Biosynthesis of Trialkyl-Substituted Aromatic Polyketides.</title>
        <authorList>
            <person name="Zhao E."/>
            <person name="Ge H."/>
        </authorList>
    </citation>
    <scope>NUCLEOTIDE SEQUENCE</scope>
    <source>
        <strain evidence="4">NA0869</strain>
    </source>
</reference>
<dbReference type="InterPro" id="IPR008930">
    <property type="entry name" value="Terpenoid_cyclase/PrenylTrfase"/>
</dbReference>
<evidence type="ECO:0000313" key="4">
    <source>
        <dbReference type="EMBL" id="UYQ61838.1"/>
    </source>
</evidence>
<keyword evidence="5" id="KW-1185">Reference proteome</keyword>
<sequence length="410" mass="41010">MTTVRRCAAALVASAVLGLTAAPAALAAPSPSPSADLPTGLYGTGDPTYDGVWRQSLALLAQDTADVRPAKSAVGFLTGQQCASGGFPSYRADTAKDCDAELPLDTNASAAAVQALAALGGQDAVVKKTVDWLKSVQNKDGGWGYNPGGASDANSTSVVIGALAAAGGRPADAKSEAGRTPYDALLTFAKPCGGKDGGAFVYQVGTPGIVADSTAAAVLAAHGKGLAATGDDATDAKGTACEKTTSLEGAAHNGAAHLANGLAKTGHFDTPPMPGADDTSPKPDFGNTADAVVALSVQGLTEQAKKPLEWLRKNSAAWAKENGPAAYAQLIFAARAAGADPKDFGGTDLVTALSATGPAPQAAATASRAAEDEKKADDSSSFSTWWIVAVFFVAAMGAGFLLSGRRKNQS</sequence>